<dbReference type="AlphaFoldDB" id="A0A180GHZ1"/>
<evidence type="ECO:0000313" key="3">
    <source>
        <dbReference type="EnsemblFungi" id="PTTG_27762-t43_1-p1"/>
    </source>
</evidence>
<feature type="region of interest" description="Disordered" evidence="1">
    <location>
        <begin position="1"/>
        <end position="20"/>
    </location>
</feature>
<name>A0A180GHZ1_PUCT1</name>
<dbReference type="EMBL" id="ADAS02000070">
    <property type="protein sequence ID" value="OAV92048.1"/>
    <property type="molecule type" value="Genomic_DNA"/>
</dbReference>
<keyword evidence="4" id="KW-1185">Reference proteome</keyword>
<reference evidence="3" key="4">
    <citation type="submission" date="2025-05" db="UniProtKB">
        <authorList>
            <consortium name="EnsemblFungi"/>
        </authorList>
    </citation>
    <scope>IDENTIFICATION</scope>
    <source>
        <strain evidence="3">isolate 1-1 / race 1 (BBBD)</strain>
    </source>
</reference>
<dbReference type="Proteomes" id="UP000005240">
    <property type="component" value="Unassembled WGS sequence"/>
</dbReference>
<sequence length="80" mass="8940">MVSKANHFRSPTRASKKLRLAENPDCRSLADRISIASAKDTVEKGKTDRTDSAQRAGEQINNVEALLSRFEHSQRTGKRT</sequence>
<reference evidence="3 4" key="3">
    <citation type="journal article" date="2017" name="G3 (Bethesda)">
        <title>Comparative analysis highlights variable genome content of wheat rusts and divergence of the mating loci.</title>
        <authorList>
            <person name="Cuomo C.A."/>
            <person name="Bakkeren G."/>
            <person name="Khalil H.B."/>
            <person name="Panwar V."/>
            <person name="Joly D."/>
            <person name="Linning R."/>
            <person name="Sakthikumar S."/>
            <person name="Song X."/>
            <person name="Adiconis X."/>
            <person name="Fan L."/>
            <person name="Goldberg J.M."/>
            <person name="Levin J.Z."/>
            <person name="Young S."/>
            <person name="Zeng Q."/>
            <person name="Anikster Y."/>
            <person name="Bruce M."/>
            <person name="Wang M."/>
            <person name="Yin C."/>
            <person name="McCallum B."/>
            <person name="Szabo L.J."/>
            <person name="Hulbert S."/>
            <person name="Chen X."/>
            <person name="Fellers J.P."/>
        </authorList>
    </citation>
    <scope>NUCLEOTIDE SEQUENCE</scope>
    <source>
        <strain evidence="4">Isolate 1-1 / race 1 (BBBD)</strain>
        <strain evidence="3">isolate 1-1 / race 1 (BBBD)</strain>
    </source>
</reference>
<dbReference type="EnsemblFungi" id="PTTG_27762-t43_1">
    <property type="protein sequence ID" value="PTTG_27762-t43_1-p1"/>
    <property type="gene ID" value="PTTG_27762"/>
</dbReference>
<accession>A0A180GHZ1</accession>
<reference evidence="2" key="2">
    <citation type="submission" date="2016-05" db="EMBL/GenBank/DDBJ databases">
        <title>Comparative analysis highlights variable genome content of wheat rusts and divergence of the mating loci.</title>
        <authorList>
            <person name="Cuomo C.A."/>
            <person name="Bakkeren G."/>
            <person name="Szabo L."/>
            <person name="Khalil H."/>
            <person name="Joly D."/>
            <person name="Goldberg J."/>
            <person name="Young S."/>
            <person name="Zeng Q."/>
            <person name="Fellers J."/>
        </authorList>
    </citation>
    <scope>NUCLEOTIDE SEQUENCE [LARGE SCALE GENOMIC DNA]</scope>
    <source>
        <strain evidence="2">1-1 BBBD Race 1</strain>
    </source>
</reference>
<protein>
    <submittedName>
        <fullName evidence="2 3">Uncharacterized protein</fullName>
    </submittedName>
</protein>
<evidence type="ECO:0000313" key="2">
    <source>
        <dbReference type="EMBL" id="OAV92048.1"/>
    </source>
</evidence>
<evidence type="ECO:0000256" key="1">
    <source>
        <dbReference type="SAM" id="MobiDB-lite"/>
    </source>
</evidence>
<evidence type="ECO:0000313" key="4">
    <source>
        <dbReference type="Proteomes" id="UP000005240"/>
    </source>
</evidence>
<proteinExistence type="predicted"/>
<reference evidence="2" key="1">
    <citation type="submission" date="2009-11" db="EMBL/GenBank/DDBJ databases">
        <authorList>
            <consortium name="The Broad Institute Genome Sequencing Platform"/>
            <person name="Ward D."/>
            <person name="Feldgarden M."/>
            <person name="Earl A."/>
            <person name="Young S.K."/>
            <person name="Zeng Q."/>
            <person name="Koehrsen M."/>
            <person name="Alvarado L."/>
            <person name="Berlin A."/>
            <person name="Bochicchio J."/>
            <person name="Borenstein D."/>
            <person name="Chapman S.B."/>
            <person name="Chen Z."/>
            <person name="Engels R."/>
            <person name="Freedman E."/>
            <person name="Gellesch M."/>
            <person name="Goldberg J."/>
            <person name="Griggs A."/>
            <person name="Gujja S."/>
            <person name="Heilman E."/>
            <person name="Heiman D."/>
            <person name="Hepburn T."/>
            <person name="Howarth C."/>
            <person name="Jen D."/>
            <person name="Larson L."/>
            <person name="Lewis B."/>
            <person name="Mehta T."/>
            <person name="Park D."/>
            <person name="Pearson M."/>
            <person name="Roberts A."/>
            <person name="Saif S."/>
            <person name="Shea T."/>
            <person name="Shenoy N."/>
            <person name="Sisk P."/>
            <person name="Stolte C."/>
            <person name="Sykes S."/>
            <person name="Thomson T."/>
            <person name="Walk T."/>
            <person name="White J."/>
            <person name="Yandava C."/>
            <person name="Izard J."/>
            <person name="Baranova O.V."/>
            <person name="Blanton J.M."/>
            <person name="Tanner A.C."/>
            <person name="Dewhirst F.E."/>
            <person name="Haas B."/>
            <person name="Nusbaum C."/>
            <person name="Birren B."/>
        </authorList>
    </citation>
    <scope>NUCLEOTIDE SEQUENCE [LARGE SCALE GENOMIC DNA]</scope>
    <source>
        <strain evidence="2">1-1 BBBD Race 1</strain>
    </source>
</reference>
<gene>
    <name evidence="2" type="ORF">PTTG_27762</name>
</gene>
<dbReference type="VEuPathDB" id="FungiDB:PTTG_27762"/>
<organism evidence="2">
    <name type="scientific">Puccinia triticina (isolate 1-1 / race 1 (BBBD))</name>
    <name type="common">Brown leaf rust fungus</name>
    <dbReference type="NCBI Taxonomy" id="630390"/>
    <lineage>
        <taxon>Eukaryota</taxon>
        <taxon>Fungi</taxon>
        <taxon>Dikarya</taxon>
        <taxon>Basidiomycota</taxon>
        <taxon>Pucciniomycotina</taxon>
        <taxon>Pucciniomycetes</taxon>
        <taxon>Pucciniales</taxon>
        <taxon>Pucciniaceae</taxon>
        <taxon>Puccinia</taxon>
    </lineage>
</organism>